<sequence>MCSSFPERALSTALRVVALLLILMGAGASAAPQRQLRVCADPNNLPFSNESRGGFENRIVDIVARELDATVTYVWWAQRRGFIRNTLKAGLCDLVPGIPMAVDMLRPTSPYYRSTYVFITREDGPDIRSLDDPRLRTLRIGVQLIGDDGANAPPVQSLARRGVVGNLQGFPVYGDYSRPDPSSPIIDAVAKGDVDVAIAWGPVAGYFAARQRVGLKLKPVLPMVDLPFNPMIFDISMGVRHEDRELRNAVNQALRQHRTEIEAILAEYGVPRIDGAETAGAR</sequence>
<dbReference type="RefSeq" id="WP_188721056.1">
    <property type="nucleotide sequence ID" value="NZ_BMIF01000006.1"/>
</dbReference>
<evidence type="ECO:0000313" key="5">
    <source>
        <dbReference type="Proteomes" id="UP000636264"/>
    </source>
</evidence>
<protein>
    <submittedName>
        <fullName evidence="4">Amino acid ABC transporter substrate-binding protein</fullName>
    </submittedName>
</protein>
<keyword evidence="1 2" id="KW-0732">Signal</keyword>
<dbReference type="Proteomes" id="UP000636264">
    <property type="component" value="Unassembled WGS sequence"/>
</dbReference>
<accession>A0A916RSC7</accession>
<feature type="chain" id="PRO_5037310296" evidence="2">
    <location>
        <begin position="31"/>
        <end position="282"/>
    </location>
</feature>
<keyword evidence="5" id="KW-1185">Reference proteome</keyword>
<dbReference type="Pfam" id="PF00497">
    <property type="entry name" value="SBP_bac_3"/>
    <property type="match status" value="1"/>
</dbReference>
<reference evidence="4" key="1">
    <citation type="journal article" date="2014" name="Int. J. Syst. Evol. Microbiol.">
        <title>Complete genome sequence of Corynebacterium casei LMG S-19264T (=DSM 44701T), isolated from a smear-ripened cheese.</title>
        <authorList>
            <consortium name="US DOE Joint Genome Institute (JGI-PGF)"/>
            <person name="Walter F."/>
            <person name="Albersmeier A."/>
            <person name="Kalinowski J."/>
            <person name="Ruckert C."/>
        </authorList>
    </citation>
    <scope>NUCLEOTIDE SEQUENCE</scope>
    <source>
        <strain evidence="4">CGMCC 1.15320</strain>
    </source>
</reference>
<dbReference type="InterPro" id="IPR022448">
    <property type="entry name" value="Quinoprotein_dehydrogenase"/>
</dbReference>
<evidence type="ECO:0000256" key="1">
    <source>
        <dbReference type="ARBA" id="ARBA00022729"/>
    </source>
</evidence>
<dbReference type="NCBIfam" id="TIGR03871">
    <property type="entry name" value="ABC_peri_MoxJ_2"/>
    <property type="match status" value="1"/>
</dbReference>
<dbReference type="SMART" id="SM00062">
    <property type="entry name" value="PBPb"/>
    <property type="match status" value="1"/>
</dbReference>
<dbReference type="AlphaFoldDB" id="A0A916RSC7"/>
<feature type="signal peptide" evidence="2">
    <location>
        <begin position="1"/>
        <end position="30"/>
    </location>
</feature>
<dbReference type="SUPFAM" id="SSF53850">
    <property type="entry name" value="Periplasmic binding protein-like II"/>
    <property type="match status" value="1"/>
</dbReference>
<proteinExistence type="predicted"/>
<comment type="caution">
    <text evidence="4">The sequence shown here is derived from an EMBL/GenBank/DDBJ whole genome shotgun (WGS) entry which is preliminary data.</text>
</comment>
<organism evidence="4 5">
    <name type="scientific">Nitratireductor aestuarii</name>
    <dbReference type="NCBI Taxonomy" id="1735103"/>
    <lineage>
        <taxon>Bacteria</taxon>
        <taxon>Pseudomonadati</taxon>
        <taxon>Pseudomonadota</taxon>
        <taxon>Alphaproteobacteria</taxon>
        <taxon>Hyphomicrobiales</taxon>
        <taxon>Phyllobacteriaceae</taxon>
        <taxon>Nitratireductor</taxon>
    </lineage>
</organism>
<feature type="domain" description="Solute-binding protein family 3/N-terminal" evidence="3">
    <location>
        <begin position="35"/>
        <end position="271"/>
    </location>
</feature>
<reference evidence="4" key="2">
    <citation type="submission" date="2020-09" db="EMBL/GenBank/DDBJ databases">
        <authorList>
            <person name="Sun Q."/>
            <person name="Zhou Y."/>
        </authorList>
    </citation>
    <scope>NUCLEOTIDE SEQUENCE</scope>
    <source>
        <strain evidence="4">CGMCC 1.15320</strain>
    </source>
</reference>
<evidence type="ECO:0000259" key="3">
    <source>
        <dbReference type="SMART" id="SM00062"/>
    </source>
</evidence>
<dbReference type="InterPro" id="IPR001638">
    <property type="entry name" value="Solute-binding_3/MltF_N"/>
</dbReference>
<evidence type="ECO:0000256" key="2">
    <source>
        <dbReference type="SAM" id="SignalP"/>
    </source>
</evidence>
<gene>
    <name evidence="4" type="ORF">GCM10011385_21320</name>
</gene>
<name>A0A916RSC7_9HYPH</name>
<dbReference type="Gene3D" id="3.40.190.10">
    <property type="entry name" value="Periplasmic binding protein-like II"/>
    <property type="match status" value="4"/>
</dbReference>
<dbReference type="PANTHER" id="PTHR35936">
    <property type="entry name" value="MEMBRANE-BOUND LYTIC MUREIN TRANSGLYCOSYLASE F"/>
    <property type="match status" value="1"/>
</dbReference>
<evidence type="ECO:0000313" key="4">
    <source>
        <dbReference type="EMBL" id="GGA67174.1"/>
    </source>
</evidence>
<dbReference type="PANTHER" id="PTHR35936:SF17">
    <property type="entry name" value="ARGININE-BINDING EXTRACELLULAR PROTEIN ARTP"/>
    <property type="match status" value="1"/>
</dbReference>
<dbReference type="EMBL" id="BMIF01000006">
    <property type="protein sequence ID" value="GGA67174.1"/>
    <property type="molecule type" value="Genomic_DNA"/>
</dbReference>